<keyword evidence="3" id="KW-1185">Reference proteome</keyword>
<dbReference type="AlphaFoldDB" id="A0A829YN36"/>
<evidence type="ECO:0000313" key="2">
    <source>
        <dbReference type="EMBL" id="GFE84252.1"/>
    </source>
</evidence>
<dbReference type="Proteomes" id="UP000445000">
    <property type="component" value="Unassembled WGS sequence"/>
</dbReference>
<dbReference type="RefSeq" id="WP_161815847.1">
    <property type="nucleotide sequence ID" value="NZ_BLJN01000008.1"/>
</dbReference>
<gene>
    <name evidence="2" type="ORF">GCM10011487_62520</name>
</gene>
<feature type="region of interest" description="Disordered" evidence="1">
    <location>
        <begin position="126"/>
        <end position="152"/>
    </location>
</feature>
<protein>
    <submittedName>
        <fullName evidence="2">Uncharacterized protein</fullName>
    </submittedName>
</protein>
<reference evidence="3" key="1">
    <citation type="submission" date="2020-01" db="EMBL/GenBank/DDBJ databases">
        <title>'Steroidobacter agaridevorans' sp. nov., agar-degrading bacteria isolated from rhizosphere soils.</title>
        <authorList>
            <person name="Ikenaga M."/>
            <person name="Kataoka M."/>
            <person name="Murouchi A."/>
            <person name="Katsuragi S."/>
            <person name="Sakai M."/>
        </authorList>
    </citation>
    <scope>NUCLEOTIDE SEQUENCE [LARGE SCALE GENOMIC DNA]</scope>
    <source>
        <strain evidence="3">YU21-B</strain>
    </source>
</reference>
<evidence type="ECO:0000256" key="1">
    <source>
        <dbReference type="SAM" id="MobiDB-lite"/>
    </source>
</evidence>
<sequence length="180" mass="19839">MDSRKQAVSIRMSAADIRSVKRLAERLGVRDSDVIRFAVKVMLGRLAPLHDLGVRGKSLVPVFVESGTDIFRHFELDALRLDSIINQGADPDARVDSDDIQLIAMSGIQQSYAKLRLSSISHNYGQSHARNGNGAAPDKAGRAGKPGEEDELGNSLRKYLYEKYVYRNNNGGSRSPVELE</sequence>
<name>A0A829YN36_9GAMM</name>
<comment type="caution">
    <text evidence="2">The sequence shown here is derived from an EMBL/GenBank/DDBJ whole genome shotgun (WGS) entry which is preliminary data.</text>
</comment>
<dbReference type="EMBL" id="BLJN01000008">
    <property type="protein sequence ID" value="GFE84252.1"/>
    <property type="molecule type" value="Genomic_DNA"/>
</dbReference>
<accession>A0A829YN36</accession>
<proteinExistence type="predicted"/>
<evidence type="ECO:0000313" key="3">
    <source>
        <dbReference type="Proteomes" id="UP000445000"/>
    </source>
</evidence>
<organism evidence="2 3">
    <name type="scientific">Steroidobacter agaridevorans</name>
    <dbReference type="NCBI Taxonomy" id="2695856"/>
    <lineage>
        <taxon>Bacteria</taxon>
        <taxon>Pseudomonadati</taxon>
        <taxon>Pseudomonadota</taxon>
        <taxon>Gammaproteobacteria</taxon>
        <taxon>Steroidobacterales</taxon>
        <taxon>Steroidobacteraceae</taxon>
        <taxon>Steroidobacter</taxon>
    </lineage>
</organism>